<dbReference type="GO" id="GO:0006637">
    <property type="term" value="P:acyl-CoA metabolic process"/>
    <property type="evidence" value="ECO:0007669"/>
    <property type="project" value="InterPro"/>
</dbReference>
<proteinExistence type="inferred from homology"/>
<evidence type="ECO:0000256" key="3">
    <source>
        <dbReference type="ARBA" id="ARBA00022801"/>
    </source>
</evidence>
<evidence type="ECO:0000256" key="2">
    <source>
        <dbReference type="ARBA" id="ARBA00011881"/>
    </source>
</evidence>
<dbReference type="EC" id="3.1.2.20" evidence="5"/>
<comment type="subunit">
    <text evidence="2">Homotetramer.</text>
</comment>
<keyword evidence="4" id="KW-0443">Lipid metabolism</keyword>
<dbReference type="GO" id="GO:0047617">
    <property type="term" value="F:fatty acyl-CoA hydrolase activity"/>
    <property type="evidence" value="ECO:0007669"/>
    <property type="project" value="UniProtKB-EC"/>
</dbReference>
<dbReference type="CDD" id="cd03445">
    <property type="entry name" value="Thioesterase_II_repeat2"/>
    <property type="match status" value="1"/>
</dbReference>
<feature type="domain" description="Acyl-CoA thioesterase 2 C-terminal" evidence="9">
    <location>
        <begin position="151"/>
        <end position="280"/>
    </location>
</feature>
<evidence type="ECO:0000256" key="1">
    <source>
        <dbReference type="ARBA" id="ARBA00006538"/>
    </source>
</evidence>
<keyword evidence="3" id="KW-0378">Hydrolase</keyword>
<comment type="caution">
    <text evidence="11">The sequence shown here is derived from an EMBL/GenBank/DDBJ whole genome shotgun (WGS) entry which is preliminary data.</text>
</comment>
<evidence type="ECO:0000256" key="7">
    <source>
        <dbReference type="ARBA" id="ARBA00071120"/>
    </source>
</evidence>
<sequence length="284" mass="32013">MSQALTQLIQLLSLKPLGNGIFQGESQDLGLPQVFGGQVLAQSLAAAMAVVSEERWLHSCHAYFLRAGSAKLPIVYETELLHEGNSFTAASVTAKQEGETLLRVTASFHIDEQGFEHQVAMPEMEEPEQFYSEADLLAQMATMLPEHLRPLFNSERAFNVRLKYPNNPFQGQQLPAEQQLWVKTNGVLSHRRLQQCLLAYFSDFHCITTMLHPHECGVFEQKVRFATLDHSIRFHREFDFSQWLFFDIQSLNASGARGLASAQVFSQDGKLVATYSQEGLIRPI</sequence>
<evidence type="ECO:0000256" key="6">
    <source>
        <dbReference type="ARBA" id="ARBA00050943"/>
    </source>
</evidence>
<dbReference type="PATRIC" id="fig|1261658.3.peg.2107"/>
<feature type="domain" description="Acyl-CoA thioesterase-like N-terminal HotDog" evidence="10">
    <location>
        <begin position="34"/>
        <end position="109"/>
    </location>
</feature>
<evidence type="ECO:0000256" key="5">
    <source>
        <dbReference type="ARBA" id="ARBA00038894"/>
    </source>
</evidence>
<protein>
    <recommendedName>
        <fullName evidence="7">Acyl-CoA thioesterase 2</fullName>
        <ecNumber evidence="5">3.1.2.20</ecNumber>
    </recommendedName>
    <alternativeName>
        <fullName evidence="8">Thioesterase II</fullName>
    </alternativeName>
</protein>
<dbReference type="InterPro" id="IPR025652">
    <property type="entry name" value="TesB_C"/>
</dbReference>
<evidence type="ECO:0000256" key="8">
    <source>
        <dbReference type="ARBA" id="ARBA00079653"/>
    </source>
</evidence>
<dbReference type="Proteomes" id="UP000078358">
    <property type="component" value="Unassembled WGS sequence"/>
</dbReference>
<evidence type="ECO:0000259" key="9">
    <source>
        <dbReference type="Pfam" id="PF02551"/>
    </source>
</evidence>
<gene>
    <name evidence="11" type="ORF">F480_10530</name>
</gene>
<evidence type="ECO:0000259" key="10">
    <source>
        <dbReference type="Pfam" id="PF13622"/>
    </source>
</evidence>
<evidence type="ECO:0000313" key="12">
    <source>
        <dbReference type="Proteomes" id="UP000078358"/>
    </source>
</evidence>
<dbReference type="Pfam" id="PF02551">
    <property type="entry name" value="Acyl_CoA_thio"/>
    <property type="match status" value="1"/>
</dbReference>
<dbReference type="InterPro" id="IPR003703">
    <property type="entry name" value="Acyl_CoA_thio"/>
</dbReference>
<evidence type="ECO:0000313" key="11">
    <source>
        <dbReference type="EMBL" id="OAQ14750.1"/>
    </source>
</evidence>
<dbReference type="SUPFAM" id="SSF54637">
    <property type="entry name" value="Thioesterase/thiol ester dehydrase-isomerase"/>
    <property type="match status" value="2"/>
</dbReference>
<comment type="catalytic activity">
    <reaction evidence="6">
        <text>a fatty acyl-CoA + H2O = a fatty acid + CoA + H(+)</text>
        <dbReference type="Rhea" id="RHEA:16781"/>
        <dbReference type="ChEBI" id="CHEBI:15377"/>
        <dbReference type="ChEBI" id="CHEBI:15378"/>
        <dbReference type="ChEBI" id="CHEBI:28868"/>
        <dbReference type="ChEBI" id="CHEBI:57287"/>
        <dbReference type="ChEBI" id="CHEBI:77636"/>
        <dbReference type="EC" id="3.1.2.20"/>
    </reaction>
    <physiologicalReaction direction="left-to-right" evidence="6">
        <dbReference type="Rhea" id="RHEA:16782"/>
    </physiologicalReaction>
</comment>
<evidence type="ECO:0000256" key="4">
    <source>
        <dbReference type="ARBA" id="ARBA00023098"/>
    </source>
</evidence>
<name>A0A179CYP3_BIBTR</name>
<accession>A0A179CYP3</accession>
<dbReference type="InterPro" id="IPR029069">
    <property type="entry name" value="HotDog_dom_sf"/>
</dbReference>
<dbReference type="GO" id="GO:0005829">
    <property type="term" value="C:cytosol"/>
    <property type="evidence" value="ECO:0007669"/>
    <property type="project" value="TreeGrafter"/>
</dbReference>
<dbReference type="Gene3D" id="2.40.160.210">
    <property type="entry name" value="Acyl-CoA thioesterase, double hotdog domain"/>
    <property type="match status" value="1"/>
</dbReference>
<dbReference type="InterPro" id="IPR042171">
    <property type="entry name" value="Acyl-CoA_hotdog"/>
</dbReference>
<dbReference type="RefSeq" id="WP_064318983.1">
    <property type="nucleotide sequence ID" value="NZ_JACI01000002.1"/>
</dbReference>
<comment type="similarity">
    <text evidence="1">Belongs to the C/M/P thioester hydrolase family.</text>
</comment>
<dbReference type="PANTHER" id="PTHR11066">
    <property type="entry name" value="ACYL-COA THIOESTERASE"/>
    <property type="match status" value="1"/>
</dbReference>
<dbReference type="FunFam" id="2.40.160.210:FF:000001">
    <property type="entry name" value="Acyl-CoA thioesterase II"/>
    <property type="match status" value="1"/>
</dbReference>
<organism evidence="11 12">
    <name type="scientific">Bibersteinia trehalosi Y31</name>
    <dbReference type="NCBI Taxonomy" id="1261658"/>
    <lineage>
        <taxon>Bacteria</taxon>
        <taxon>Pseudomonadati</taxon>
        <taxon>Pseudomonadota</taxon>
        <taxon>Gammaproteobacteria</taxon>
        <taxon>Pasteurellales</taxon>
        <taxon>Pasteurellaceae</taxon>
        <taxon>Bibersteinia</taxon>
    </lineage>
</organism>
<dbReference type="Pfam" id="PF13622">
    <property type="entry name" value="4HBT_3"/>
    <property type="match status" value="1"/>
</dbReference>
<dbReference type="EMBL" id="JACI01000002">
    <property type="protein sequence ID" value="OAQ14750.1"/>
    <property type="molecule type" value="Genomic_DNA"/>
</dbReference>
<reference evidence="11 12" key="1">
    <citation type="submission" date="2014-01" db="EMBL/GenBank/DDBJ databases">
        <authorList>
            <person name="Zuccon D."/>
        </authorList>
    </citation>
    <scope>NUCLEOTIDE SEQUENCE [LARGE SCALE GENOMIC DNA]</scope>
    <source>
        <strain evidence="11 12">Y31</strain>
    </source>
</reference>
<dbReference type="AlphaFoldDB" id="A0A179CYP3"/>
<dbReference type="InterPro" id="IPR049449">
    <property type="entry name" value="TesB_ACOT8-like_N"/>
</dbReference>
<dbReference type="GO" id="GO:0009062">
    <property type="term" value="P:fatty acid catabolic process"/>
    <property type="evidence" value="ECO:0007669"/>
    <property type="project" value="TreeGrafter"/>
</dbReference>
<dbReference type="CDD" id="cd03444">
    <property type="entry name" value="Thioesterase_II_repeat1"/>
    <property type="match status" value="1"/>
</dbReference>
<dbReference type="PANTHER" id="PTHR11066:SF34">
    <property type="entry name" value="ACYL-COENZYME A THIOESTERASE 8"/>
    <property type="match status" value="1"/>
</dbReference>